<evidence type="ECO:0000313" key="3">
    <source>
        <dbReference type="EMBL" id="SHN15571.1"/>
    </source>
</evidence>
<dbReference type="Gene3D" id="3.40.50.720">
    <property type="entry name" value="NAD(P)-binding Rossmann-like Domain"/>
    <property type="match status" value="1"/>
</dbReference>
<protein>
    <submittedName>
        <fullName evidence="3">Oxidoreductase family, NAD-binding Rossmann fold</fullName>
    </submittedName>
</protein>
<evidence type="ECO:0000259" key="2">
    <source>
        <dbReference type="Pfam" id="PF16490"/>
    </source>
</evidence>
<dbReference type="InterPro" id="IPR032459">
    <property type="entry name" value="Oxidoreduct_C"/>
</dbReference>
<dbReference type="Proteomes" id="UP000184513">
    <property type="component" value="Unassembled WGS sequence"/>
</dbReference>
<name>A0A1M7PFT0_9BACT</name>
<proteinExistence type="predicted"/>
<sequence length="471" mass="53696">MKINSKFWSPLAASILLLAVSCSNEKEMEEEDVKTTFTGEKNEIKLLTLDPGHFHAHLVKKSMYEQVDPKVHVYAPDGPELQAYLQAIENYNTRPEDPTSWELEVYKGEDFLQRMLEEKRGNVMVTAGNNREKTANIKATVEAGLHVLADKPMAIDVAGFEMLKEAFDLAKKNDVLLFDIMTERFEISTILQREFSRIPEVFGELVQGSLEDPAITKESVHHFYKQVSGSPLIRPAWFYDVTQQGNGIVDVTTHLVDLVQWESFPEQIIDYENDIELINARRWTTDLTLEQFTRSTGLASYPDYLGGVVDDGILKVYGNGEINYTINDVHAKVSVIWNYVAPEGSADTHYSIMRGSKSNLVIRQDEAENYITELYIEPVAGVDLADFEETLQEQVEKLSVRYNGLGLVKVSGENAWRIEIPQAYRTSHEDHFREVTERYIEYLTAGKLPDWEVPNMLAKYYVTTKALEMAQ</sequence>
<dbReference type="SUPFAM" id="SSF51735">
    <property type="entry name" value="NAD(P)-binding Rossmann-fold domains"/>
    <property type="match status" value="1"/>
</dbReference>
<organism evidence="3 4">
    <name type="scientific">Cyclobacterium lianum</name>
    <dbReference type="NCBI Taxonomy" id="388280"/>
    <lineage>
        <taxon>Bacteria</taxon>
        <taxon>Pseudomonadati</taxon>
        <taxon>Bacteroidota</taxon>
        <taxon>Cytophagia</taxon>
        <taxon>Cytophagales</taxon>
        <taxon>Cyclobacteriaceae</taxon>
        <taxon>Cyclobacterium</taxon>
    </lineage>
</organism>
<dbReference type="Pfam" id="PF16490">
    <property type="entry name" value="Oxidoreduct_C"/>
    <property type="match status" value="1"/>
</dbReference>
<dbReference type="Pfam" id="PF01408">
    <property type="entry name" value="GFO_IDH_MocA"/>
    <property type="match status" value="1"/>
</dbReference>
<dbReference type="OrthoDB" id="9785257at2"/>
<dbReference type="GO" id="GO:0000166">
    <property type="term" value="F:nucleotide binding"/>
    <property type="evidence" value="ECO:0007669"/>
    <property type="project" value="InterPro"/>
</dbReference>
<dbReference type="STRING" id="388280.SAMN04488057_108144"/>
<dbReference type="InterPro" id="IPR036291">
    <property type="entry name" value="NAD(P)-bd_dom_sf"/>
</dbReference>
<keyword evidence="4" id="KW-1185">Reference proteome</keyword>
<gene>
    <name evidence="3" type="ORF">SAMN04488057_108144</name>
</gene>
<dbReference type="InterPro" id="IPR000683">
    <property type="entry name" value="Gfo/Idh/MocA-like_OxRdtase_N"/>
</dbReference>
<evidence type="ECO:0000313" key="4">
    <source>
        <dbReference type="Proteomes" id="UP000184513"/>
    </source>
</evidence>
<reference evidence="3 4" key="1">
    <citation type="submission" date="2016-11" db="EMBL/GenBank/DDBJ databases">
        <authorList>
            <person name="Jaros S."/>
            <person name="Januszkiewicz K."/>
            <person name="Wedrychowicz H."/>
        </authorList>
    </citation>
    <scope>NUCLEOTIDE SEQUENCE [LARGE SCALE GENOMIC DNA]</scope>
    <source>
        <strain evidence="3 4">CGMCC 1.6102</strain>
    </source>
</reference>
<feature type="domain" description="Gfo/Idh/MocA-like oxidoreductase N-terminal" evidence="1">
    <location>
        <begin position="99"/>
        <end position="177"/>
    </location>
</feature>
<dbReference type="EMBL" id="FRCY01000008">
    <property type="protein sequence ID" value="SHN15571.1"/>
    <property type="molecule type" value="Genomic_DNA"/>
</dbReference>
<feature type="domain" description="Putative oxidoreductase C-terminal" evidence="2">
    <location>
        <begin position="191"/>
        <end position="471"/>
    </location>
</feature>
<dbReference type="AlphaFoldDB" id="A0A1M7PFT0"/>
<accession>A0A1M7PFT0</accession>
<dbReference type="PROSITE" id="PS51257">
    <property type="entry name" value="PROKAR_LIPOPROTEIN"/>
    <property type="match status" value="1"/>
</dbReference>
<evidence type="ECO:0000259" key="1">
    <source>
        <dbReference type="Pfam" id="PF01408"/>
    </source>
</evidence>